<keyword evidence="2" id="KW-1185">Reference proteome</keyword>
<dbReference type="Proteomes" id="UP000295818">
    <property type="component" value="Unassembled WGS sequence"/>
</dbReference>
<sequence length="168" mass="18233">MSDLRMNNVRGYLAEFLVAKAVGATGSRIEWDAYDIFTPEGIRVEVKSAGYLQTWAQRRLSRISFGSMKGRTWAPETGESAEATLNADVYVFAIQTATCHDAYDPLDVDQWQFYVVGRAAIETTGYSSIGLPILRILSDGPVEYADLADAVRAARAGHPGDGIAGASH</sequence>
<dbReference type="RefSeq" id="WP_132197444.1">
    <property type="nucleotide sequence ID" value="NZ_SLWM01000045.1"/>
</dbReference>
<proteinExistence type="predicted"/>
<name>A0ABY2B6Q0_9ACTN</name>
<evidence type="ECO:0008006" key="3">
    <source>
        <dbReference type="Google" id="ProtNLM"/>
    </source>
</evidence>
<gene>
    <name evidence="1" type="ORF">EV644_1455</name>
</gene>
<evidence type="ECO:0000313" key="1">
    <source>
        <dbReference type="EMBL" id="TCO08539.1"/>
    </source>
</evidence>
<accession>A0ABY2B6Q0</accession>
<comment type="caution">
    <text evidence="1">The sequence shown here is derived from an EMBL/GenBank/DDBJ whole genome shotgun (WGS) entry which is preliminary data.</text>
</comment>
<organism evidence="1 2">
    <name type="scientific">Kribbella orskensis</name>
    <dbReference type="NCBI Taxonomy" id="2512216"/>
    <lineage>
        <taxon>Bacteria</taxon>
        <taxon>Bacillati</taxon>
        <taxon>Actinomycetota</taxon>
        <taxon>Actinomycetes</taxon>
        <taxon>Propionibacteriales</taxon>
        <taxon>Kribbellaceae</taxon>
        <taxon>Kribbella</taxon>
    </lineage>
</organism>
<dbReference type="EMBL" id="SLWM01000045">
    <property type="protein sequence ID" value="TCO08539.1"/>
    <property type="molecule type" value="Genomic_DNA"/>
</dbReference>
<reference evidence="1 2" key="1">
    <citation type="journal article" date="2015" name="Stand. Genomic Sci.">
        <title>Genomic Encyclopedia of Bacterial and Archaeal Type Strains, Phase III: the genomes of soil and plant-associated and newly described type strains.</title>
        <authorList>
            <person name="Whitman W.B."/>
            <person name="Woyke T."/>
            <person name="Klenk H.P."/>
            <person name="Zhou Y."/>
            <person name="Lilburn T.G."/>
            <person name="Beck B.J."/>
            <person name="De Vos P."/>
            <person name="Vandamme P."/>
            <person name="Eisen J.A."/>
            <person name="Garrity G."/>
            <person name="Hugenholtz P."/>
            <person name="Kyrpides N.C."/>
        </authorList>
    </citation>
    <scope>NUCLEOTIDE SEQUENCE [LARGE SCALE GENOMIC DNA]</scope>
    <source>
        <strain evidence="1 2">VKM Ac-2538</strain>
    </source>
</reference>
<evidence type="ECO:0000313" key="2">
    <source>
        <dbReference type="Proteomes" id="UP000295818"/>
    </source>
</evidence>
<protein>
    <recommendedName>
        <fullName evidence="3">PD(D/E)XK endonuclease domain-containing protein</fullName>
    </recommendedName>
</protein>